<evidence type="ECO:0000256" key="6">
    <source>
        <dbReference type="SAM" id="MobiDB-lite"/>
    </source>
</evidence>
<feature type="compositionally biased region" description="Low complexity" evidence="6">
    <location>
        <begin position="213"/>
        <end position="225"/>
    </location>
</feature>
<evidence type="ECO:0000259" key="8">
    <source>
        <dbReference type="Pfam" id="PF04138"/>
    </source>
</evidence>
<evidence type="ECO:0000256" key="7">
    <source>
        <dbReference type="SAM" id="Phobius"/>
    </source>
</evidence>
<accession>A0A5J5KY77</accession>
<name>A0A5J5KY77_9MICC</name>
<dbReference type="EMBL" id="SZWF01000005">
    <property type="protein sequence ID" value="KAA9394604.1"/>
    <property type="molecule type" value="Genomic_DNA"/>
</dbReference>
<keyword evidence="3 7" id="KW-0812">Transmembrane</keyword>
<dbReference type="Pfam" id="PF04138">
    <property type="entry name" value="GtrA_DPMS_TM"/>
    <property type="match status" value="1"/>
</dbReference>
<evidence type="ECO:0000313" key="9">
    <source>
        <dbReference type="EMBL" id="KAA9394604.1"/>
    </source>
</evidence>
<evidence type="ECO:0000256" key="4">
    <source>
        <dbReference type="ARBA" id="ARBA00022989"/>
    </source>
</evidence>
<dbReference type="GO" id="GO:0000271">
    <property type="term" value="P:polysaccharide biosynthetic process"/>
    <property type="evidence" value="ECO:0007669"/>
    <property type="project" value="InterPro"/>
</dbReference>
<dbReference type="InterPro" id="IPR051401">
    <property type="entry name" value="GtrA_CellWall_Glycosyl"/>
</dbReference>
<keyword evidence="5 7" id="KW-0472">Membrane</keyword>
<dbReference type="OrthoDB" id="9807815at2"/>
<feature type="transmembrane region" description="Helical" evidence="7">
    <location>
        <begin position="86"/>
        <end position="108"/>
    </location>
</feature>
<feature type="region of interest" description="Disordered" evidence="6">
    <location>
        <begin position="176"/>
        <end position="225"/>
    </location>
</feature>
<dbReference type="PANTHER" id="PTHR38459">
    <property type="entry name" value="PROPHAGE BACTOPRENOL-LINKED GLUCOSE TRANSLOCASE HOMOLOG"/>
    <property type="match status" value="1"/>
</dbReference>
<protein>
    <submittedName>
        <fullName evidence="9">GtrA family protein</fullName>
    </submittedName>
</protein>
<dbReference type="RefSeq" id="WP_158033275.1">
    <property type="nucleotide sequence ID" value="NZ_ML708614.1"/>
</dbReference>
<proteinExistence type="inferred from homology"/>
<gene>
    <name evidence="9" type="ORF">FCK90_05345</name>
</gene>
<evidence type="ECO:0000256" key="2">
    <source>
        <dbReference type="ARBA" id="ARBA00009399"/>
    </source>
</evidence>
<feature type="transmembrane region" description="Helical" evidence="7">
    <location>
        <begin position="21"/>
        <end position="42"/>
    </location>
</feature>
<evidence type="ECO:0000256" key="3">
    <source>
        <dbReference type="ARBA" id="ARBA00022692"/>
    </source>
</evidence>
<feature type="transmembrane region" description="Helical" evidence="7">
    <location>
        <begin position="114"/>
        <end position="135"/>
    </location>
</feature>
<dbReference type="GO" id="GO:0005886">
    <property type="term" value="C:plasma membrane"/>
    <property type="evidence" value="ECO:0007669"/>
    <property type="project" value="TreeGrafter"/>
</dbReference>
<organism evidence="9 10">
    <name type="scientific">Kocuria coralli</name>
    <dbReference type="NCBI Taxonomy" id="1461025"/>
    <lineage>
        <taxon>Bacteria</taxon>
        <taxon>Bacillati</taxon>
        <taxon>Actinomycetota</taxon>
        <taxon>Actinomycetes</taxon>
        <taxon>Micrococcales</taxon>
        <taxon>Micrococcaceae</taxon>
        <taxon>Kocuria</taxon>
    </lineage>
</organism>
<keyword evidence="4 7" id="KW-1133">Transmembrane helix</keyword>
<evidence type="ECO:0000256" key="5">
    <source>
        <dbReference type="ARBA" id="ARBA00023136"/>
    </source>
</evidence>
<dbReference type="PANTHER" id="PTHR38459:SF1">
    <property type="entry name" value="PROPHAGE BACTOPRENOL-LINKED GLUCOSE TRANSLOCASE HOMOLOG"/>
    <property type="match status" value="1"/>
</dbReference>
<comment type="caution">
    <text evidence="9">The sequence shown here is derived from an EMBL/GenBank/DDBJ whole genome shotgun (WGS) entry which is preliminary data.</text>
</comment>
<feature type="domain" description="GtrA/DPMS transmembrane" evidence="8">
    <location>
        <begin position="18"/>
        <end position="140"/>
    </location>
</feature>
<evidence type="ECO:0000256" key="1">
    <source>
        <dbReference type="ARBA" id="ARBA00004141"/>
    </source>
</evidence>
<feature type="compositionally biased region" description="Basic and acidic residues" evidence="6">
    <location>
        <begin position="181"/>
        <end position="210"/>
    </location>
</feature>
<sequence length="225" mass="24372">MINRFKAAWHLFVAELMKFGTVGGLAFLVNAGVVWLLMHTVFQEDGHVKAKAIATIVATLFSWVANRYWTFRDKRQSDTKRELIQFLIANGIGMAIELACVGVSYYVLGLTSPTASFISGTIVGTALGTIFRYFAYRFWVYAVKLDEEPGFAPSTASEMAAITGRIPVIKVHPTETAGAAAERETGADHREIPDGSHGGEHTSADDRESGRGPSQDPSPSSPSSS</sequence>
<reference evidence="9 10" key="1">
    <citation type="submission" date="2019-05" db="EMBL/GenBank/DDBJ databases">
        <title>Kocuria coralli sp. nov., a novel actinobacterium isolated from coral reef seawater.</title>
        <authorList>
            <person name="Li J."/>
        </authorList>
    </citation>
    <scope>NUCLEOTIDE SEQUENCE [LARGE SCALE GENOMIC DNA]</scope>
    <source>
        <strain evidence="9 10">SCSIO 13007</strain>
    </source>
</reference>
<dbReference type="Proteomes" id="UP000325957">
    <property type="component" value="Unassembled WGS sequence"/>
</dbReference>
<evidence type="ECO:0000313" key="10">
    <source>
        <dbReference type="Proteomes" id="UP000325957"/>
    </source>
</evidence>
<comment type="similarity">
    <text evidence="2">Belongs to the GtrA family.</text>
</comment>
<dbReference type="InterPro" id="IPR007267">
    <property type="entry name" value="GtrA_DPMS_TM"/>
</dbReference>
<comment type="subcellular location">
    <subcellularLocation>
        <location evidence="1">Membrane</location>
        <topology evidence="1">Multi-pass membrane protein</topology>
    </subcellularLocation>
</comment>
<feature type="transmembrane region" description="Helical" evidence="7">
    <location>
        <begin position="48"/>
        <end position="65"/>
    </location>
</feature>
<dbReference type="AlphaFoldDB" id="A0A5J5KY77"/>
<keyword evidence="10" id="KW-1185">Reference proteome</keyword>